<reference evidence="2 3" key="1">
    <citation type="journal article" date="2021" name="ISME Commun">
        <title>Automated analysis of genomic sequences facilitates high-throughput and comprehensive description of bacteria.</title>
        <authorList>
            <person name="Hitch T.C.A."/>
        </authorList>
    </citation>
    <scope>NUCLEOTIDE SEQUENCE [LARGE SCALE GENOMIC DNA]</scope>
    <source>
        <strain evidence="2 3">Sanger_29</strain>
    </source>
</reference>
<dbReference type="RefSeq" id="WP_262654492.1">
    <property type="nucleotide sequence ID" value="NZ_JAOQKE010000005.1"/>
</dbReference>
<dbReference type="InterPro" id="IPR010921">
    <property type="entry name" value="Trp_repressor/repl_initiator"/>
</dbReference>
<evidence type="ECO:0000313" key="2">
    <source>
        <dbReference type="EMBL" id="MCU6724959.1"/>
    </source>
</evidence>
<accession>A0ABT2SKC5</accession>
<comment type="caution">
    <text evidence="2">The sequence shown here is derived from an EMBL/GenBank/DDBJ whole genome shotgun (WGS) entry which is preliminary data.</text>
</comment>
<dbReference type="Proteomes" id="UP001652338">
    <property type="component" value="Unassembled WGS sequence"/>
</dbReference>
<dbReference type="InterPro" id="IPR055247">
    <property type="entry name" value="InsJ-like_HTH"/>
</dbReference>
<name>A0ABT2SKC5_9FIRM</name>
<feature type="non-terminal residue" evidence="2">
    <location>
        <position position="36"/>
    </location>
</feature>
<organism evidence="2 3">
    <name type="scientific">Muricoprocola aceti</name>
    <dbReference type="NCBI Taxonomy" id="2981772"/>
    <lineage>
        <taxon>Bacteria</taxon>
        <taxon>Bacillati</taxon>
        <taxon>Bacillota</taxon>
        <taxon>Clostridia</taxon>
        <taxon>Lachnospirales</taxon>
        <taxon>Lachnospiraceae</taxon>
        <taxon>Muricoprocola</taxon>
    </lineage>
</organism>
<sequence>MKYFSHRKHDYSATAKEFNCSYGQVYSWVNKYSKKG</sequence>
<protein>
    <submittedName>
        <fullName evidence="2">Helix-turn-helix domain containing protein</fullName>
    </submittedName>
</protein>
<gene>
    <name evidence="2" type="ORF">OCV47_06290</name>
</gene>
<feature type="domain" description="Insertion element IS150 protein InsJ-like helix-turn-helix" evidence="1">
    <location>
        <begin position="7"/>
        <end position="36"/>
    </location>
</feature>
<proteinExistence type="predicted"/>
<dbReference type="SUPFAM" id="SSF48295">
    <property type="entry name" value="TrpR-like"/>
    <property type="match status" value="1"/>
</dbReference>
<dbReference type="EMBL" id="JAOQKE010000005">
    <property type="protein sequence ID" value="MCU6724959.1"/>
    <property type="molecule type" value="Genomic_DNA"/>
</dbReference>
<evidence type="ECO:0000259" key="1">
    <source>
        <dbReference type="Pfam" id="PF13518"/>
    </source>
</evidence>
<dbReference type="Pfam" id="PF13518">
    <property type="entry name" value="HTH_28"/>
    <property type="match status" value="1"/>
</dbReference>
<evidence type="ECO:0000313" key="3">
    <source>
        <dbReference type="Proteomes" id="UP001652338"/>
    </source>
</evidence>
<keyword evidence="3" id="KW-1185">Reference proteome</keyword>